<sequence>MEFKRFSKDWDFMHGTSSPKYLQGNGLAERSVQTIKTMLKKAAASKQDLYKCLLIYRSTPIDDLGASPAQLLMSRRVRTNSPVSEKLLHPESLSRRKVQDSLKKRQASKAKYYDAHTKPLPKLRIGESVRMNRDGN</sequence>
<feature type="region of interest" description="Disordered" evidence="1">
    <location>
        <begin position="79"/>
        <end position="115"/>
    </location>
</feature>
<gene>
    <name evidence="2" type="ORF">HOLleu_06462</name>
</gene>
<feature type="compositionally biased region" description="Basic and acidic residues" evidence="1">
    <location>
        <begin position="86"/>
        <end position="103"/>
    </location>
</feature>
<dbReference type="PANTHER" id="PTHR37984">
    <property type="entry name" value="PROTEIN CBG26694"/>
    <property type="match status" value="1"/>
</dbReference>
<dbReference type="SUPFAM" id="SSF53098">
    <property type="entry name" value="Ribonuclease H-like"/>
    <property type="match status" value="1"/>
</dbReference>
<evidence type="ECO:0000256" key="1">
    <source>
        <dbReference type="SAM" id="MobiDB-lite"/>
    </source>
</evidence>
<evidence type="ECO:0008006" key="4">
    <source>
        <dbReference type="Google" id="ProtNLM"/>
    </source>
</evidence>
<accession>A0A9Q1HJK7</accession>
<dbReference type="EMBL" id="JAIZAY010000002">
    <property type="protein sequence ID" value="KAJ8047461.1"/>
    <property type="molecule type" value="Genomic_DNA"/>
</dbReference>
<name>A0A9Q1HJK7_HOLLE</name>
<dbReference type="GO" id="GO:0003676">
    <property type="term" value="F:nucleic acid binding"/>
    <property type="evidence" value="ECO:0007669"/>
    <property type="project" value="InterPro"/>
</dbReference>
<dbReference type="InterPro" id="IPR036397">
    <property type="entry name" value="RNaseH_sf"/>
</dbReference>
<dbReference type="InterPro" id="IPR050951">
    <property type="entry name" value="Retrovirus_Pol_polyprotein"/>
</dbReference>
<dbReference type="OrthoDB" id="775972at2759"/>
<dbReference type="PANTHER" id="PTHR37984:SF5">
    <property type="entry name" value="PROTEIN NYNRIN-LIKE"/>
    <property type="match status" value="1"/>
</dbReference>
<organism evidence="2 3">
    <name type="scientific">Holothuria leucospilota</name>
    <name type="common">Black long sea cucumber</name>
    <name type="synonym">Mertensiothuria leucospilota</name>
    <dbReference type="NCBI Taxonomy" id="206669"/>
    <lineage>
        <taxon>Eukaryota</taxon>
        <taxon>Metazoa</taxon>
        <taxon>Echinodermata</taxon>
        <taxon>Eleutherozoa</taxon>
        <taxon>Echinozoa</taxon>
        <taxon>Holothuroidea</taxon>
        <taxon>Aspidochirotacea</taxon>
        <taxon>Aspidochirotida</taxon>
        <taxon>Holothuriidae</taxon>
        <taxon>Holothuria</taxon>
    </lineage>
</organism>
<evidence type="ECO:0000313" key="2">
    <source>
        <dbReference type="EMBL" id="KAJ8047461.1"/>
    </source>
</evidence>
<dbReference type="Proteomes" id="UP001152320">
    <property type="component" value="Chromosome 2"/>
</dbReference>
<reference evidence="2" key="1">
    <citation type="submission" date="2021-10" db="EMBL/GenBank/DDBJ databases">
        <title>Tropical sea cucumber genome reveals ecological adaptation and Cuvierian tubules defense mechanism.</title>
        <authorList>
            <person name="Chen T."/>
        </authorList>
    </citation>
    <scope>NUCLEOTIDE SEQUENCE</scope>
    <source>
        <strain evidence="2">Nanhai2018</strain>
        <tissue evidence="2">Muscle</tissue>
    </source>
</reference>
<dbReference type="AlphaFoldDB" id="A0A9Q1HJK7"/>
<keyword evidence="3" id="KW-1185">Reference proteome</keyword>
<protein>
    <recommendedName>
        <fullName evidence="4">Integrase catalytic domain-containing protein</fullName>
    </recommendedName>
</protein>
<proteinExistence type="predicted"/>
<dbReference type="Gene3D" id="3.30.420.10">
    <property type="entry name" value="Ribonuclease H-like superfamily/Ribonuclease H"/>
    <property type="match status" value="1"/>
</dbReference>
<evidence type="ECO:0000313" key="3">
    <source>
        <dbReference type="Proteomes" id="UP001152320"/>
    </source>
</evidence>
<comment type="caution">
    <text evidence="2">The sequence shown here is derived from an EMBL/GenBank/DDBJ whole genome shotgun (WGS) entry which is preliminary data.</text>
</comment>
<dbReference type="InterPro" id="IPR012337">
    <property type="entry name" value="RNaseH-like_sf"/>
</dbReference>